<dbReference type="PIRSF" id="PIRSF016184">
    <property type="entry name" value="PhzC_PhzF"/>
    <property type="match status" value="1"/>
</dbReference>
<sequence>MQFITVDVFTDTCFLGNPLAVVIVEDKDRSALGKDKQQLIAKEFNLSETIFLYLRPGETLQHPDRSSSVREVSIFTIESELPFAGHPTIGTTYLVLQHLGWDFVDTITPPCGPIRIAKSSAAGGKVTANIPHDVHLHSRTLRSLYELGDKEVRAQIEPALHDDASIRAAELDAPIFSIVKGMTFLLVELPSLEHLARVDVRKRLNLGEYVSLLDAGPWGHGFTARYYYVPQAVATDENGLRNETIRSRMVELDFEDPATGSAASALTSYLNLKGDADETKYHITQGVELGRKSEIETHIISKKGEEESRVIKEVRLGGTAKVVMKGEIFL</sequence>
<feature type="active site" evidence="1">
    <location>
        <position position="48"/>
    </location>
</feature>
<dbReference type="PANTHER" id="PTHR13774">
    <property type="entry name" value="PHENAZINE BIOSYNTHESIS PROTEIN"/>
    <property type="match status" value="1"/>
</dbReference>
<dbReference type="InParanoid" id="A0A2P5I5T4"/>
<dbReference type="Pfam" id="PF02567">
    <property type="entry name" value="PhzC-PhzF"/>
    <property type="match status" value="1"/>
</dbReference>
<dbReference type="EMBL" id="MAVT02000234">
    <property type="protein sequence ID" value="POS77863.1"/>
    <property type="molecule type" value="Genomic_DNA"/>
</dbReference>
<dbReference type="InterPro" id="IPR003719">
    <property type="entry name" value="Phenazine_PhzF-like"/>
</dbReference>
<dbReference type="GO" id="GO:0005737">
    <property type="term" value="C:cytoplasm"/>
    <property type="evidence" value="ECO:0007669"/>
    <property type="project" value="TreeGrafter"/>
</dbReference>
<dbReference type="STRING" id="158607.A0A2P5I5T4"/>
<evidence type="ECO:0000256" key="1">
    <source>
        <dbReference type="PIRSR" id="PIRSR016184-1"/>
    </source>
</evidence>
<keyword evidence="3" id="KW-1185">Reference proteome</keyword>
<dbReference type="SUPFAM" id="SSF54506">
    <property type="entry name" value="Diaminopimelate epimerase-like"/>
    <property type="match status" value="1"/>
</dbReference>
<dbReference type="Gene3D" id="3.10.310.10">
    <property type="entry name" value="Diaminopimelate Epimerase, Chain A, domain 1"/>
    <property type="match status" value="2"/>
</dbReference>
<gene>
    <name evidence="2" type="ORF">DHEL01_v203752</name>
</gene>
<organism evidence="2 3">
    <name type="scientific">Diaporthe helianthi</name>
    <dbReference type="NCBI Taxonomy" id="158607"/>
    <lineage>
        <taxon>Eukaryota</taxon>
        <taxon>Fungi</taxon>
        <taxon>Dikarya</taxon>
        <taxon>Ascomycota</taxon>
        <taxon>Pezizomycotina</taxon>
        <taxon>Sordariomycetes</taxon>
        <taxon>Sordariomycetidae</taxon>
        <taxon>Diaporthales</taxon>
        <taxon>Diaporthaceae</taxon>
        <taxon>Diaporthe</taxon>
    </lineage>
</organism>
<dbReference type="GO" id="GO:0016853">
    <property type="term" value="F:isomerase activity"/>
    <property type="evidence" value="ECO:0007669"/>
    <property type="project" value="TreeGrafter"/>
</dbReference>
<evidence type="ECO:0000313" key="3">
    <source>
        <dbReference type="Proteomes" id="UP000094444"/>
    </source>
</evidence>
<protein>
    <submittedName>
        <fullName evidence="2">Phenazine biosynthesis PhzC/PhzF protein</fullName>
    </submittedName>
</protein>
<dbReference type="AlphaFoldDB" id="A0A2P5I5T4"/>
<dbReference type="Proteomes" id="UP000094444">
    <property type="component" value="Unassembled WGS sequence"/>
</dbReference>
<dbReference type="NCBIfam" id="TIGR00654">
    <property type="entry name" value="PhzF_family"/>
    <property type="match status" value="1"/>
</dbReference>
<evidence type="ECO:0000313" key="2">
    <source>
        <dbReference type="EMBL" id="POS77863.1"/>
    </source>
</evidence>
<proteinExistence type="predicted"/>
<comment type="caution">
    <text evidence="2">The sequence shown here is derived from an EMBL/GenBank/DDBJ whole genome shotgun (WGS) entry which is preliminary data.</text>
</comment>
<dbReference type="PANTHER" id="PTHR13774:SF32">
    <property type="entry name" value="ANTISENSE-ENHANCING SEQUENCE 1"/>
    <property type="match status" value="1"/>
</dbReference>
<reference evidence="2" key="1">
    <citation type="submission" date="2017-09" db="EMBL/GenBank/DDBJ databases">
        <title>Polyketide synthases of a Diaporthe helianthi virulent isolate.</title>
        <authorList>
            <person name="Baroncelli R."/>
        </authorList>
    </citation>
    <scope>NUCLEOTIDE SEQUENCE [LARGE SCALE GENOMIC DNA]</scope>
    <source>
        <strain evidence="2">7/96</strain>
    </source>
</reference>
<name>A0A2P5I5T4_DIAHE</name>
<dbReference type="OrthoDB" id="412383at2759"/>
<accession>A0A2P5I5T4</accession>